<name>A0AAV7VTT8_PLEWA</name>
<feature type="region of interest" description="Disordered" evidence="2">
    <location>
        <begin position="1"/>
        <end position="41"/>
    </location>
</feature>
<organism evidence="3 4">
    <name type="scientific">Pleurodeles waltl</name>
    <name type="common">Iberian ribbed newt</name>
    <dbReference type="NCBI Taxonomy" id="8319"/>
    <lineage>
        <taxon>Eukaryota</taxon>
        <taxon>Metazoa</taxon>
        <taxon>Chordata</taxon>
        <taxon>Craniata</taxon>
        <taxon>Vertebrata</taxon>
        <taxon>Euteleostomi</taxon>
        <taxon>Amphibia</taxon>
        <taxon>Batrachia</taxon>
        <taxon>Caudata</taxon>
        <taxon>Salamandroidea</taxon>
        <taxon>Salamandridae</taxon>
        <taxon>Pleurodelinae</taxon>
        <taxon>Pleurodeles</taxon>
    </lineage>
</organism>
<gene>
    <name evidence="3" type="ORF">NDU88_007426</name>
</gene>
<dbReference type="EMBL" id="JANPWB010000003">
    <property type="protein sequence ID" value="KAJ1203642.1"/>
    <property type="molecule type" value="Genomic_DNA"/>
</dbReference>
<reference evidence="3" key="1">
    <citation type="journal article" date="2022" name="bioRxiv">
        <title>Sequencing and chromosome-scale assembly of the giantPleurodeles waltlgenome.</title>
        <authorList>
            <person name="Brown T."/>
            <person name="Elewa A."/>
            <person name="Iarovenko S."/>
            <person name="Subramanian E."/>
            <person name="Araus A.J."/>
            <person name="Petzold A."/>
            <person name="Susuki M."/>
            <person name="Suzuki K.-i.T."/>
            <person name="Hayashi T."/>
            <person name="Toyoda A."/>
            <person name="Oliveira C."/>
            <person name="Osipova E."/>
            <person name="Leigh N.D."/>
            <person name="Simon A."/>
            <person name="Yun M.H."/>
        </authorList>
    </citation>
    <scope>NUCLEOTIDE SEQUENCE</scope>
    <source>
        <strain evidence="3">20211129_DDA</strain>
        <tissue evidence="3">Liver</tissue>
    </source>
</reference>
<evidence type="ECO:0000313" key="3">
    <source>
        <dbReference type="EMBL" id="KAJ1203642.1"/>
    </source>
</evidence>
<sequence length="224" mass="25775">MSPWNRAGSGRRGAVPRSRGPGYGSRHQGVQDPGAGFAHQVRRVPIRNGAGEAAAGDSRLAQLEQQVVGGEHAMDKDLKAKHKHRKMYADERKRELREALKIREEENWDHILLNIEESSDEGLQASRHLLKQMRRRLVAAEVENNDLQIEFEHERDDYLSTIRKLQQESQFFQQVVEQIQRLIPLACNYSNLDNIIQDSFYDEDSGYWNIPEIVLDAEEKSYAL</sequence>
<dbReference type="Proteomes" id="UP001066276">
    <property type="component" value="Chromosome 2_1"/>
</dbReference>
<keyword evidence="4" id="KW-1185">Reference proteome</keyword>
<proteinExistence type="predicted"/>
<keyword evidence="1" id="KW-0175">Coiled coil</keyword>
<protein>
    <submittedName>
        <fullName evidence="3">Uncharacterized protein</fullName>
    </submittedName>
</protein>
<evidence type="ECO:0000313" key="4">
    <source>
        <dbReference type="Proteomes" id="UP001066276"/>
    </source>
</evidence>
<evidence type="ECO:0000256" key="2">
    <source>
        <dbReference type="SAM" id="MobiDB-lite"/>
    </source>
</evidence>
<dbReference type="AlphaFoldDB" id="A0AAV7VTT8"/>
<comment type="caution">
    <text evidence="3">The sequence shown here is derived from an EMBL/GenBank/DDBJ whole genome shotgun (WGS) entry which is preliminary data.</text>
</comment>
<evidence type="ECO:0000256" key="1">
    <source>
        <dbReference type="SAM" id="Coils"/>
    </source>
</evidence>
<accession>A0AAV7VTT8</accession>
<feature type="coiled-coil region" evidence="1">
    <location>
        <begin position="123"/>
        <end position="182"/>
    </location>
</feature>